<reference evidence="2 3" key="1">
    <citation type="journal article" date="2024" name="Nat. Commun.">
        <title>Phylogenomics reveals the evolutionary origins of lichenization in chlorophyte algae.</title>
        <authorList>
            <person name="Puginier C."/>
            <person name="Libourel C."/>
            <person name="Otte J."/>
            <person name="Skaloud P."/>
            <person name="Haon M."/>
            <person name="Grisel S."/>
            <person name="Petersen M."/>
            <person name="Berrin J.G."/>
            <person name="Delaux P.M."/>
            <person name="Dal Grande F."/>
            <person name="Keller J."/>
        </authorList>
    </citation>
    <scope>NUCLEOTIDE SEQUENCE [LARGE SCALE GENOMIC DNA]</scope>
    <source>
        <strain evidence="2 3">SAG 245.80</strain>
    </source>
</reference>
<keyword evidence="1" id="KW-0472">Membrane</keyword>
<protein>
    <submittedName>
        <fullName evidence="2">Uncharacterized protein</fullName>
    </submittedName>
</protein>
<comment type="caution">
    <text evidence="2">The sequence shown here is derived from an EMBL/GenBank/DDBJ whole genome shotgun (WGS) entry which is preliminary data.</text>
</comment>
<gene>
    <name evidence="2" type="ORF">WJX81_007596</name>
</gene>
<dbReference type="Proteomes" id="UP001445335">
    <property type="component" value="Unassembled WGS sequence"/>
</dbReference>
<dbReference type="AlphaFoldDB" id="A0AAW1REQ0"/>
<dbReference type="EMBL" id="JALJOU010000042">
    <property type="protein sequence ID" value="KAK9832105.1"/>
    <property type="molecule type" value="Genomic_DNA"/>
</dbReference>
<feature type="transmembrane region" description="Helical" evidence="1">
    <location>
        <begin position="49"/>
        <end position="69"/>
    </location>
</feature>
<dbReference type="PANTHER" id="PTHR36339">
    <property type="entry name" value="F23A5.5"/>
    <property type="match status" value="1"/>
</dbReference>
<evidence type="ECO:0000313" key="2">
    <source>
        <dbReference type="EMBL" id="KAK9832105.1"/>
    </source>
</evidence>
<evidence type="ECO:0000256" key="1">
    <source>
        <dbReference type="SAM" id="Phobius"/>
    </source>
</evidence>
<keyword evidence="1" id="KW-0812">Transmembrane</keyword>
<accession>A0AAW1REQ0</accession>
<proteinExistence type="predicted"/>
<keyword evidence="3" id="KW-1185">Reference proteome</keyword>
<sequence>MCSAEGPSDRSRGRVRNTAQEEYTFLESARVLMQEREAPSLVDRWDWHAWQLFVACLPPLAVLVLAAYARKDMRERELLLQSERERVWKAEDNAEAQRASKAAASQNQVLARLEALEAALAAVMAQGAPQSRGTLWSKHFAVA</sequence>
<name>A0AAW1REQ0_9CHLO</name>
<dbReference type="PANTHER" id="PTHR36339:SF2">
    <property type="entry name" value="F23A5.5"/>
    <property type="match status" value="1"/>
</dbReference>
<organism evidence="2 3">
    <name type="scientific">Elliptochloris bilobata</name>
    <dbReference type="NCBI Taxonomy" id="381761"/>
    <lineage>
        <taxon>Eukaryota</taxon>
        <taxon>Viridiplantae</taxon>
        <taxon>Chlorophyta</taxon>
        <taxon>core chlorophytes</taxon>
        <taxon>Trebouxiophyceae</taxon>
        <taxon>Trebouxiophyceae incertae sedis</taxon>
        <taxon>Elliptochloris clade</taxon>
        <taxon>Elliptochloris</taxon>
    </lineage>
</organism>
<evidence type="ECO:0000313" key="3">
    <source>
        <dbReference type="Proteomes" id="UP001445335"/>
    </source>
</evidence>
<keyword evidence="1" id="KW-1133">Transmembrane helix</keyword>